<evidence type="ECO:0000256" key="8">
    <source>
        <dbReference type="ARBA" id="ARBA00023012"/>
    </source>
</evidence>
<evidence type="ECO:0000256" key="14">
    <source>
        <dbReference type="SAM" id="MobiDB-lite"/>
    </source>
</evidence>
<dbReference type="OrthoDB" id="7326651at2"/>
<evidence type="ECO:0000256" key="10">
    <source>
        <dbReference type="ARBA" id="ARBA00068150"/>
    </source>
</evidence>
<dbReference type="EMBL" id="CP029829">
    <property type="protein sequence ID" value="AWU93117.1"/>
    <property type="molecule type" value="Genomic_DNA"/>
</dbReference>
<keyword evidence="7" id="KW-0067">ATP-binding</keyword>
<gene>
    <name evidence="18" type="ORF">DM194_01910</name>
</gene>
<feature type="domain" description="HPt" evidence="17">
    <location>
        <begin position="946"/>
        <end position="1039"/>
    </location>
</feature>
<comment type="subunit">
    <text evidence="9">At low DSF concentrations, interacts with RpfF.</text>
</comment>
<feature type="domain" description="Response regulatory" evidence="16">
    <location>
        <begin position="28"/>
        <end position="152"/>
    </location>
</feature>
<dbReference type="InterPro" id="IPR005467">
    <property type="entry name" value="His_kinase_dom"/>
</dbReference>
<keyword evidence="6 18" id="KW-0418">Kinase</keyword>
<keyword evidence="8" id="KW-0902">Two-component regulatory system</keyword>
<evidence type="ECO:0000256" key="6">
    <source>
        <dbReference type="ARBA" id="ARBA00022777"/>
    </source>
</evidence>
<dbReference type="CDD" id="cd16922">
    <property type="entry name" value="HATPase_EvgS-ArcB-TorS-like"/>
    <property type="match status" value="1"/>
</dbReference>
<evidence type="ECO:0000256" key="13">
    <source>
        <dbReference type="SAM" id="Coils"/>
    </source>
</evidence>
<feature type="domain" description="Response regulatory" evidence="16">
    <location>
        <begin position="762"/>
        <end position="881"/>
    </location>
</feature>
<feature type="coiled-coil region" evidence="13">
    <location>
        <begin position="318"/>
        <end position="359"/>
    </location>
</feature>
<dbReference type="InterPro" id="IPR008207">
    <property type="entry name" value="Sig_transdc_His_kin_Hpt_dom"/>
</dbReference>
<dbReference type="SMART" id="SM00448">
    <property type="entry name" value="REC"/>
    <property type="match status" value="2"/>
</dbReference>
<dbReference type="Gene3D" id="3.40.50.2300">
    <property type="match status" value="2"/>
</dbReference>
<dbReference type="SUPFAM" id="SSF55874">
    <property type="entry name" value="ATPase domain of HSP90 chaperone/DNA topoisomerase II/histidine kinase"/>
    <property type="match status" value="1"/>
</dbReference>
<evidence type="ECO:0000256" key="1">
    <source>
        <dbReference type="ARBA" id="ARBA00000085"/>
    </source>
</evidence>
<feature type="compositionally biased region" description="Low complexity" evidence="14">
    <location>
        <begin position="897"/>
        <end position="918"/>
    </location>
</feature>
<dbReference type="PROSITE" id="PS50110">
    <property type="entry name" value="RESPONSE_REGULATORY"/>
    <property type="match status" value="2"/>
</dbReference>
<dbReference type="InterPro" id="IPR036097">
    <property type="entry name" value="HisK_dim/P_sf"/>
</dbReference>
<dbReference type="Pfam" id="PF02518">
    <property type="entry name" value="HATPase_c"/>
    <property type="match status" value="1"/>
</dbReference>
<dbReference type="SMART" id="SM00388">
    <property type="entry name" value="HisKA"/>
    <property type="match status" value="1"/>
</dbReference>
<dbReference type="InterPro" id="IPR036890">
    <property type="entry name" value="HATPase_C_sf"/>
</dbReference>
<dbReference type="EC" id="2.7.13.3" evidence="2"/>
<evidence type="ECO:0000256" key="9">
    <source>
        <dbReference type="ARBA" id="ARBA00064003"/>
    </source>
</evidence>
<dbReference type="Pfam" id="PF00512">
    <property type="entry name" value="HisKA"/>
    <property type="match status" value="1"/>
</dbReference>
<dbReference type="InterPro" id="IPR011006">
    <property type="entry name" value="CheY-like_superfamily"/>
</dbReference>
<dbReference type="SUPFAM" id="SSF52172">
    <property type="entry name" value="CheY-like"/>
    <property type="match status" value="2"/>
</dbReference>
<dbReference type="PROSITE" id="PS50894">
    <property type="entry name" value="HPT"/>
    <property type="match status" value="1"/>
</dbReference>
<dbReference type="InterPro" id="IPR036641">
    <property type="entry name" value="HPT_dom_sf"/>
</dbReference>
<evidence type="ECO:0000256" key="2">
    <source>
        <dbReference type="ARBA" id="ARBA00012438"/>
    </source>
</evidence>
<dbReference type="SUPFAM" id="SSF47226">
    <property type="entry name" value="Histidine-containing phosphotransfer domain, HPT domain"/>
    <property type="match status" value="1"/>
</dbReference>
<evidence type="ECO:0000259" key="16">
    <source>
        <dbReference type="PROSITE" id="PS50110"/>
    </source>
</evidence>
<keyword evidence="5" id="KW-0547">Nucleotide-binding</keyword>
<name>A0A2U9S221_9PROT</name>
<feature type="modified residue" description="4-aspartylphosphate" evidence="12">
    <location>
        <position position="811"/>
    </location>
</feature>
<feature type="region of interest" description="Disordered" evidence="14">
    <location>
        <begin position="885"/>
        <end position="925"/>
    </location>
</feature>
<feature type="domain" description="Histidine kinase" evidence="15">
    <location>
        <begin position="366"/>
        <end position="587"/>
    </location>
</feature>
<dbReference type="GO" id="GO:0005886">
    <property type="term" value="C:plasma membrane"/>
    <property type="evidence" value="ECO:0007669"/>
    <property type="project" value="UniProtKB-SubCell"/>
</dbReference>
<dbReference type="InterPro" id="IPR004358">
    <property type="entry name" value="Sig_transdc_His_kin-like_C"/>
</dbReference>
<dbReference type="InterPro" id="IPR021800">
    <property type="entry name" value="DUF3369"/>
</dbReference>
<dbReference type="Pfam" id="PF11849">
    <property type="entry name" value="DUF3369"/>
    <property type="match status" value="1"/>
</dbReference>
<evidence type="ECO:0000256" key="12">
    <source>
        <dbReference type="PROSITE-ProRule" id="PRU00169"/>
    </source>
</evidence>
<keyword evidence="3 12" id="KW-0597">Phosphoprotein</keyword>
<reference evidence="18 19" key="1">
    <citation type="journal article" date="2019" name="Int. J. Syst. Evol. Microbiol.">
        <title>Azospirillum ramasamyi sp. nov., a novel diazotrophic bacterium isolated from fermented bovine products.</title>
        <authorList>
            <person name="Anandham R."/>
            <person name="Heo J."/>
            <person name="Krishnamoorthy R."/>
            <person name="SenthilKumar M."/>
            <person name="Gopal N.O."/>
            <person name="Kim S.J."/>
            <person name="Kwon S.W."/>
        </authorList>
    </citation>
    <scope>NUCLEOTIDE SEQUENCE [LARGE SCALE GENOMIC DNA]</scope>
    <source>
        <strain evidence="18 19">M2T2B2</strain>
    </source>
</reference>
<accession>A0A2U9S221</accession>
<sequence>MSDEFLFAEEEPAVEVTAEAAEPVEPWLILIVDDDPAIHATTKMVLRGFSFEGRPAQFLSAATAAEARGVLRDNPAIAVILLDVVMESDDAGLRLVRYIRSELSNRRVRIILRTGQPGQAPERDVILSYDINDYKSKTELTAQKLFTSVVAALRGYQDITAIEDHREGLERILDASSTLLGKRTMAEFVRHAVAQIVGVCPPADGVALVSRRCDGMSGGPRTSEPLVLGGAGRHVGMEGTPLFLALPNEAVQAVTAALADGRNRFERGHSVVVFRSATGRHDTAVYLGHGRALTADERRLLEVFCAKVAIGFDNVHLYEELTELNRSLEGQVAERTRDLVAAREAAEAARSEAEAANQAKSLFLATMSHEIRTPMNGIQGMLELLEHTSLTGDQRELVTVVRESAGALLTIINDILDFSKIEAGRLDLERVPVALAGVVEGVADTLAPGARAKGLSLITYVDPDLPAAVLGDPVRIRQVLFNIAGNAVKFTQSGSVTVRVELAHFDGDRVIIRVAVTDTGIGISPENQLLLFRPFTQAEVSTTRRFGGTGLGLSICRRLAELMGGDIGVASEPNVGSIFWFTFAADLVPAEDDACPQRAPLQGVTVLLLAADAEERGFLARYLNADGAQVVEAADAGAALRSLLPTAACDVLVSTLGTDGAALDGDPRGRVRGHVLIGGDALTAGDTAALASSGGGAGAGTVVLGRPVRRTSLIRAVLAAAGRMPAGEGGRADLQPEPEPAAPAAGRRRLPSVEEARAQGRLILVAEDHPTNRQVIQRQLTLLGHVMETAEDGAQALALWRTGGYGLLLTDCQMPELDGMELARSIRAAEAAGGGPRLPIVAITANATENEAQLCLLAGMDDTLAKPVSLADLRRVLDRFLPPDGHAEGWAEEEPAEPSAQPPEAVEASPEAVEASPEAVEDSPQQAADLLPPLDMGALTALFEGDVDFVRHLLGEFVTSNRSSHRWLIDALAGEIWDEVRQAAHKLAGSSRTVGARDLAAAADAVEMAVIDRRLDGIAAMVARVGIELDRVVGHIEAV</sequence>
<dbReference type="CDD" id="cd17546">
    <property type="entry name" value="REC_hyHK_CKI1_RcsC-like"/>
    <property type="match status" value="1"/>
</dbReference>
<dbReference type="Proteomes" id="UP000249605">
    <property type="component" value="Chromosome"/>
</dbReference>
<evidence type="ECO:0000256" key="3">
    <source>
        <dbReference type="ARBA" id="ARBA00022553"/>
    </source>
</evidence>
<dbReference type="InterPro" id="IPR003661">
    <property type="entry name" value="HisK_dim/P_dom"/>
</dbReference>
<evidence type="ECO:0000256" key="4">
    <source>
        <dbReference type="ARBA" id="ARBA00022679"/>
    </source>
</evidence>
<evidence type="ECO:0000256" key="5">
    <source>
        <dbReference type="ARBA" id="ARBA00022741"/>
    </source>
</evidence>
<dbReference type="Pfam" id="PF00072">
    <property type="entry name" value="Response_reg"/>
    <property type="match status" value="1"/>
</dbReference>
<feature type="region of interest" description="Disordered" evidence="14">
    <location>
        <begin position="725"/>
        <end position="751"/>
    </location>
</feature>
<dbReference type="PANTHER" id="PTHR45339:SF5">
    <property type="entry name" value="HISTIDINE KINASE"/>
    <property type="match status" value="1"/>
</dbReference>
<dbReference type="CDD" id="cd00082">
    <property type="entry name" value="HisKA"/>
    <property type="match status" value="1"/>
</dbReference>
<dbReference type="PANTHER" id="PTHR45339">
    <property type="entry name" value="HYBRID SIGNAL TRANSDUCTION HISTIDINE KINASE J"/>
    <property type="match status" value="1"/>
</dbReference>
<comment type="catalytic activity">
    <reaction evidence="1">
        <text>ATP + protein L-histidine = ADP + protein N-phospho-L-histidine.</text>
        <dbReference type="EC" id="2.7.13.3"/>
    </reaction>
</comment>
<feature type="modified residue" description="4-aspartylphosphate" evidence="12">
    <location>
        <position position="83"/>
    </location>
</feature>
<evidence type="ECO:0000313" key="19">
    <source>
        <dbReference type="Proteomes" id="UP000249605"/>
    </source>
</evidence>
<dbReference type="Gene3D" id="1.20.120.160">
    <property type="entry name" value="HPT domain"/>
    <property type="match status" value="1"/>
</dbReference>
<dbReference type="SUPFAM" id="SSF47384">
    <property type="entry name" value="Homodimeric domain of signal transducing histidine kinase"/>
    <property type="match status" value="1"/>
</dbReference>
<dbReference type="Pfam" id="PF01627">
    <property type="entry name" value="Hpt"/>
    <property type="match status" value="1"/>
</dbReference>
<dbReference type="PRINTS" id="PR00344">
    <property type="entry name" value="BCTRLSENSOR"/>
</dbReference>
<evidence type="ECO:0000313" key="18">
    <source>
        <dbReference type="EMBL" id="AWU93117.1"/>
    </source>
</evidence>
<dbReference type="KEGG" id="azm:DM194_01910"/>
<dbReference type="InterPro" id="IPR001789">
    <property type="entry name" value="Sig_transdc_resp-reg_receiver"/>
</dbReference>
<evidence type="ECO:0000259" key="17">
    <source>
        <dbReference type="PROSITE" id="PS50894"/>
    </source>
</evidence>
<keyword evidence="19" id="KW-1185">Reference proteome</keyword>
<evidence type="ECO:0000256" key="7">
    <source>
        <dbReference type="ARBA" id="ARBA00022840"/>
    </source>
</evidence>
<evidence type="ECO:0000259" key="15">
    <source>
        <dbReference type="PROSITE" id="PS50109"/>
    </source>
</evidence>
<dbReference type="AlphaFoldDB" id="A0A2U9S221"/>
<dbReference type="Gene3D" id="3.30.565.10">
    <property type="entry name" value="Histidine kinase-like ATPase, C-terminal domain"/>
    <property type="match status" value="1"/>
</dbReference>
<protein>
    <recommendedName>
        <fullName evidence="10">Sensory/regulatory protein RpfC</fullName>
        <ecNumber evidence="2">2.7.13.3</ecNumber>
    </recommendedName>
</protein>
<evidence type="ECO:0000256" key="11">
    <source>
        <dbReference type="PROSITE-ProRule" id="PRU00110"/>
    </source>
</evidence>
<keyword evidence="4" id="KW-0808">Transferase</keyword>
<dbReference type="PROSITE" id="PS50109">
    <property type="entry name" value="HIS_KIN"/>
    <property type="match status" value="1"/>
</dbReference>
<dbReference type="SMART" id="SM00387">
    <property type="entry name" value="HATPase_c"/>
    <property type="match status" value="1"/>
</dbReference>
<proteinExistence type="predicted"/>
<dbReference type="Gene3D" id="1.10.287.130">
    <property type="match status" value="1"/>
</dbReference>
<dbReference type="FunFam" id="1.10.287.130:FF:000002">
    <property type="entry name" value="Two-component osmosensing histidine kinase"/>
    <property type="match status" value="1"/>
</dbReference>
<dbReference type="GO" id="GO:0005524">
    <property type="term" value="F:ATP binding"/>
    <property type="evidence" value="ECO:0007669"/>
    <property type="project" value="UniProtKB-KW"/>
</dbReference>
<dbReference type="GO" id="GO:0000155">
    <property type="term" value="F:phosphorelay sensor kinase activity"/>
    <property type="evidence" value="ECO:0007669"/>
    <property type="project" value="InterPro"/>
</dbReference>
<feature type="modified residue" description="Phosphohistidine" evidence="11">
    <location>
        <position position="985"/>
    </location>
</feature>
<dbReference type="InterPro" id="IPR003594">
    <property type="entry name" value="HATPase_dom"/>
</dbReference>
<keyword evidence="13" id="KW-0175">Coiled coil</keyword>
<organism evidence="18 19">
    <name type="scientific">Azospirillum ramasamyi</name>
    <dbReference type="NCBI Taxonomy" id="682998"/>
    <lineage>
        <taxon>Bacteria</taxon>
        <taxon>Pseudomonadati</taxon>
        <taxon>Pseudomonadota</taxon>
        <taxon>Alphaproteobacteria</taxon>
        <taxon>Rhodospirillales</taxon>
        <taxon>Azospirillaceae</taxon>
        <taxon>Azospirillum</taxon>
    </lineage>
</organism>
<dbReference type="FunFam" id="3.30.565.10:FF:000010">
    <property type="entry name" value="Sensor histidine kinase RcsC"/>
    <property type="match status" value="1"/>
</dbReference>
<dbReference type="RefSeq" id="WP_111065667.1">
    <property type="nucleotide sequence ID" value="NZ_CP029829.1"/>
</dbReference>